<dbReference type="PIRSF" id="PIRSF006431">
    <property type="entry name" value="Pept_S33"/>
    <property type="match status" value="1"/>
</dbReference>
<dbReference type="Gene3D" id="3.40.50.1820">
    <property type="entry name" value="alpha/beta hydrolase"/>
    <property type="match status" value="1"/>
</dbReference>
<evidence type="ECO:0000256" key="2">
    <source>
        <dbReference type="ARBA" id="ARBA00004496"/>
    </source>
</evidence>
<evidence type="ECO:0000256" key="10">
    <source>
        <dbReference type="PIRSR" id="PIRSR006431-1"/>
    </source>
</evidence>
<keyword evidence="8" id="KW-0378">Hydrolase</keyword>
<dbReference type="Proteomes" id="UP000654947">
    <property type="component" value="Unassembled WGS sequence"/>
</dbReference>
<reference evidence="13 14" key="1">
    <citation type="journal article" date="2014" name="Int. J. Syst. Evol. Microbiol.">
        <title>Complete genome sequence of Corynebacterium casei LMG S-19264T (=DSM 44701T), isolated from a smear-ripened cheese.</title>
        <authorList>
            <consortium name="US DOE Joint Genome Institute (JGI-PGF)"/>
            <person name="Walter F."/>
            <person name="Albersmeier A."/>
            <person name="Kalinowski J."/>
            <person name="Ruckert C."/>
        </authorList>
    </citation>
    <scope>NUCLEOTIDE SEQUENCE [LARGE SCALE GENOMIC DNA]</scope>
    <source>
        <strain evidence="13 14">KCTC 19473</strain>
    </source>
</reference>
<feature type="active site" description="Proton donor" evidence="10">
    <location>
        <position position="269"/>
    </location>
</feature>
<comment type="caution">
    <text evidence="13">The sequence shown here is derived from an EMBL/GenBank/DDBJ whole genome shotgun (WGS) entry which is preliminary data.</text>
</comment>
<dbReference type="PANTHER" id="PTHR43722:SF1">
    <property type="entry name" value="PROLINE IMINOPEPTIDASE"/>
    <property type="match status" value="1"/>
</dbReference>
<evidence type="ECO:0000256" key="5">
    <source>
        <dbReference type="ARBA" id="ARBA00022438"/>
    </source>
</evidence>
<dbReference type="EC" id="3.4.11.5" evidence="4"/>
<feature type="active site" description="Nucleophile" evidence="10">
    <location>
        <position position="86"/>
    </location>
</feature>
<evidence type="ECO:0000256" key="6">
    <source>
        <dbReference type="ARBA" id="ARBA00022490"/>
    </source>
</evidence>
<gene>
    <name evidence="13" type="primary">pip</name>
    <name evidence="13" type="ORF">GCM10007147_29740</name>
</gene>
<dbReference type="InterPro" id="IPR029058">
    <property type="entry name" value="AB_hydrolase_fold"/>
</dbReference>
<dbReference type="GO" id="GO:0004177">
    <property type="term" value="F:aminopeptidase activity"/>
    <property type="evidence" value="ECO:0007669"/>
    <property type="project" value="UniProtKB-KW"/>
</dbReference>
<dbReference type="Pfam" id="PF00561">
    <property type="entry name" value="Abhydrolase_1"/>
    <property type="match status" value="1"/>
</dbReference>
<accession>A0A918XF05</accession>
<evidence type="ECO:0000256" key="8">
    <source>
        <dbReference type="ARBA" id="ARBA00022801"/>
    </source>
</evidence>
<sequence length="288" mass="31993">MKQEPARAARRGHHPPVRAGRNPRRSRRGGRQHLIQFDQRGCGNSTPDAAHPHTDLTTNTTAHLIDDIETLRTHLGIDTWLVLGASWGSTLALAYAQAHPEHVHALTLVSVTTTSPHEVHWATHQMRHIFPEAWQDFRDSAGADADPHDLASAYARLLADPDPTVRENAARAWCAWEDTHVSTNPGHKPHPRFNDPHYRARFARLVTHYWSHHAFLAPNQLIDQAHRLRHTPGALVHGRLDISSPTSTAHALARAWPHAQLTISSQAGHISGRSPLVEAARAATDHFA</sequence>
<evidence type="ECO:0000256" key="7">
    <source>
        <dbReference type="ARBA" id="ARBA00022670"/>
    </source>
</evidence>
<evidence type="ECO:0000256" key="3">
    <source>
        <dbReference type="ARBA" id="ARBA00010088"/>
    </source>
</evidence>
<protein>
    <recommendedName>
        <fullName evidence="4">prolyl aminopeptidase</fullName>
        <ecNumber evidence="4">3.4.11.5</ecNumber>
    </recommendedName>
    <alternativeName>
        <fullName evidence="9">Prolyl aminopeptidase</fullName>
    </alternativeName>
</protein>
<feature type="compositionally biased region" description="Basic residues" evidence="11">
    <location>
        <begin position="8"/>
        <end position="31"/>
    </location>
</feature>
<dbReference type="RefSeq" id="WP_230480104.1">
    <property type="nucleotide sequence ID" value="NZ_BMXL01000015.1"/>
</dbReference>
<keyword evidence="14" id="KW-1185">Reference proteome</keyword>
<evidence type="ECO:0000256" key="11">
    <source>
        <dbReference type="SAM" id="MobiDB-lite"/>
    </source>
</evidence>
<dbReference type="AlphaFoldDB" id="A0A918XF05"/>
<comment type="subcellular location">
    <subcellularLocation>
        <location evidence="2">Cytoplasm</location>
    </subcellularLocation>
</comment>
<evidence type="ECO:0000313" key="13">
    <source>
        <dbReference type="EMBL" id="GHD29177.1"/>
    </source>
</evidence>
<comment type="catalytic activity">
    <reaction evidence="1">
        <text>Release of N-terminal proline from a peptide.</text>
        <dbReference type="EC" id="3.4.11.5"/>
    </reaction>
</comment>
<dbReference type="InterPro" id="IPR005944">
    <property type="entry name" value="Pro_iminopeptidase"/>
</dbReference>
<evidence type="ECO:0000259" key="12">
    <source>
        <dbReference type="Pfam" id="PF00561"/>
    </source>
</evidence>
<dbReference type="EMBL" id="BMXL01000015">
    <property type="protein sequence ID" value="GHD29177.1"/>
    <property type="molecule type" value="Genomic_DNA"/>
</dbReference>
<dbReference type="GO" id="GO:0006508">
    <property type="term" value="P:proteolysis"/>
    <property type="evidence" value="ECO:0007669"/>
    <property type="project" value="UniProtKB-KW"/>
</dbReference>
<dbReference type="PANTHER" id="PTHR43722">
    <property type="entry name" value="PROLINE IMINOPEPTIDASE"/>
    <property type="match status" value="1"/>
</dbReference>
<proteinExistence type="inferred from homology"/>
<dbReference type="GO" id="GO:0005737">
    <property type="term" value="C:cytoplasm"/>
    <property type="evidence" value="ECO:0007669"/>
    <property type="project" value="UniProtKB-SubCell"/>
</dbReference>
<organism evidence="13 14">
    <name type="scientific">Nocardiopsis kunsanensis</name>
    <dbReference type="NCBI Taxonomy" id="141693"/>
    <lineage>
        <taxon>Bacteria</taxon>
        <taxon>Bacillati</taxon>
        <taxon>Actinomycetota</taxon>
        <taxon>Actinomycetes</taxon>
        <taxon>Streptosporangiales</taxon>
        <taxon>Nocardiopsidaceae</taxon>
        <taxon>Nocardiopsis</taxon>
    </lineage>
</organism>
<evidence type="ECO:0000256" key="4">
    <source>
        <dbReference type="ARBA" id="ARBA00012568"/>
    </source>
</evidence>
<feature type="domain" description="AB hydrolase-1" evidence="12">
    <location>
        <begin position="31"/>
        <end position="271"/>
    </location>
</feature>
<dbReference type="InterPro" id="IPR000073">
    <property type="entry name" value="AB_hydrolase_1"/>
</dbReference>
<evidence type="ECO:0000313" key="14">
    <source>
        <dbReference type="Proteomes" id="UP000654947"/>
    </source>
</evidence>
<comment type="similarity">
    <text evidence="3">Belongs to the peptidase S33 family.</text>
</comment>
<dbReference type="PRINTS" id="PR00793">
    <property type="entry name" value="PROAMNOPTASE"/>
</dbReference>
<keyword evidence="5" id="KW-0031">Aminopeptidase</keyword>
<name>A0A918XF05_9ACTN</name>
<evidence type="ECO:0000256" key="9">
    <source>
        <dbReference type="ARBA" id="ARBA00029605"/>
    </source>
</evidence>
<keyword evidence="6" id="KW-0963">Cytoplasm</keyword>
<dbReference type="SUPFAM" id="SSF53474">
    <property type="entry name" value="alpha/beta-Hydrolases"/>
    <property type="match status" value="1"/>
</dbReference>
<keyword evidence="7" id="KW-0645">Protease</keyword>
<feature type="active site" evidence="10">
    <location>
        <position position="241"/>
    </location>
</feature>
<dbReference type="InterPro" id="IPR002410">
    <property type="entry name" value="Peptidase_S33"/>
</dbReference>
<feature type="region of interest" description="Disordered" evidence="11">
    <location>
        <begin position="1"/>
        <end position="31"/>
    </location>
</feature>
<evidence type="ECO:0000256" key="1">
    <source>
        <dbReference type="ARBA" id="ARBA00001585"/>
    </source>
</evidence>